<reference evidence="2" key="3">
    <citation type="submission" date="2020-05" db="EMBL/GenBank/DDBJ databases">
        <title>Electrophorus electricus (electric eel) genome, fEleEle1, primary haplotype.</title>
        <authorList>
            <person name="Myers G."/>
            <person name="Meyer A."/>
            <person name="Fedrigo O."/>
            <person name="Formenti G."/>
            <person name="Rhie A."/>
            <person name="Tracey A."/>
            <person name="Sims Y."/>
            <person name="Jarvis E.D."/>
        </authorList>
    </citation>
    <scope>NUCLEOTIDE SEQUENCE [LARGE SCALE GENOMIC DNA]</scope>
</reference>
<dbReference type="GO" id="GO:1904491">
    <property type="term" value="P:protein localization to ciliary transition zone"/>
    <property type="evidence" value="ECO:0007669"/>
    <property type="project" value="TreeGrafter"/>
</dbReference>
<organism evidence="2 3">
    <name type="scientific">Electrophorus electricus</name>
    <name type="common">Electric eel</name>
    <name type="synonym">Gymnotus electricus</name>
    <dbReference type="NCBI Taxonomy" id="8005"/>
    <lineage>
        <taxon>Eukaryota</taxon>
        <taxon>Metazoa</taxon>
        <taxon>Chordata</taxon>
        <taxon>Craniata</taxon>
        <taxon>Vertebrata</taxon>
        <taxon>Euteleostomi</taxon>
        <taxon>Actinopterygii</taxon>
        <taxon>Neopterygii</taxon>
        <taxon>Teleostei</taxon>
        <taxon>Ostariophysi</taxon>
        <taxon>Gymnotiformes</taxon>
        <taxon>Gymnotoidei</taxon>
        <taxon>Gymnotidae</taxon>
        <taxon>Electrophorus</taxon>
    </lineage>
</organism>
<dbReference type="GeneTree" id="ENSGT00570000079101"/>
<sequence length="365" mass="39586">MTHLLMCALCGPQYGDIILTEDGAGRRDFFRLPGSGVTANCFDSNPAGQTCHDESHTALPVLAITVTHVCYRSALGGSTVCLCLICGFLLLSGAVTMAAAFLHCLFTAFLKDQTSRCVRSFVLVQDCTALEALDFRTYSSFRVFSVSRHSYRITETLVSSLLCLHYCGFFSLVKYTVRYGAAGKIVGVLASLVLGAVHTATLPIQQLFQIVFVQVDTLLPFRGNPGYVVGLPLVAGWRTAEYPFPKITNDCLLGSPHVKGQSFPDYVASFGNSLPQNPMDWVPIENQTTLTVNSLLISPLPKKIHIRWTKYGTLVNAQAQIVSSSVSSITSSVSFIDVSAGASPGVRVPPTIDAKLPYDFFFPFV</sequence>
<keyword evidence="1" id="KW-0812">Transmembrane</keyword>
<dbReference type="GO" id="GO:0060271">
    <property type="term" value="P:cilium assembly"/>
    <property type="evidence" value="ECO:0007669"/>
    <property type="project" value="TreeGrafter"/>
</dbReference>
<accession>A0A4W4HJR0</accession>
<dbReference type="PANTHER" id="PTHR14611:SF1">
    <property type="entry name" value="TECTONIC-1"/>
    <property type="match status" value="1"/>
</dbReference>
<keyword evidence="1" id="KW-1133">Transmembrane helix</keyword>
<dbReference type="PANTHER" id="PTHR14611">
    <property type="entry name" value="TECTONIC FAMILY MEMBER"/>
    <property type="match status" value="1"/>
</dbReference>
<dbReference type="Ensembl" id="ENSEEET00000052199.2">
    <property type="protein sequence ID" value="ENSEEEP00000051642.1"/>
    <property type="gene ID" value="ENSEEEG00000024248.2"/>
</dbReference>
<keyword evidence="3" id="KW-1185">Reference proteome</keyword>
<name>A0A4W4HJR0_ELEEL</name>
<proteinExistence type="predicted"/>
<dbReference type="GO" id="GO:0036038">
    <property type="term" value="C:MKS complex"/>
    <property type="evidence" value="ECO:0007669"/>
    <property type="project" value="TreeGrafter"/>
</dbReference>
<gene>
    <name evidence="2" type="primary">TCTN1</name>
</gene>
<feature type="transmembrane region" description="Helical" evidence="1">
    <location>
        <begin position="81"/>
        <end position="110"/>
    </location>
</feature>
<evidence type="ECO:0000256" key="1">
    <source>
        <dbReference type="SAM" id="Phobius"/>
    </source>
</evidence>
<evidence type="ECO:0000313" key="2">
    <source>
        <dbReference type="Ensembl" id="ENSEEEP00000051642.1"/>
    </source>
</evidence>
<reference evidence="2" key="5">
    <citation type="submission" date="2025-09" db="UniProtKB">
        <authorList>
            <consortium name="Ensembl"/>
        </authorList>
    </citation>
    <scope>IDENTIFICATION</scope>
</reference>
<reference evidence="2" key="4">
    <citation type="submission" date="2025-08" db="UniProtKB">
        <authorList>
            <consortium name="Ensembl"/>
        </authorList>
    </citation>
    <scope>IDENTIFICATION</scope>
</reference>
<keyword evidence="1" id="KW-0472">Membrane</keyword>
<reference evidence="3" key="1">
    <citation type="journal article" date="2014" name="Science">
        <title>Nonhuman genetics. Genomic basis for the convergent evolution of electric organs.</title>
        <authorList>
            <person name="Gallant J.R."/>
            <person name="Traeger L.L."/>
            <person name="Volkening J.D."/>
            <person name="Moffett H."/>
            <person name="Chen P.H."/>
            <person name="Novina C.D."/>
            <person name="Phillips G.N.Jr."/>
            <person name="Anand R."/>
            <person name="Wells G.B."/>
            <person name="Pinch M."/>
            <person name="Guth R."/>
            <person name="Unguez G.A."/>
            <person name="Albert J.S."/>
            <person name="Zakon H.H."/>
            <person name="Samanta M.P."/>
            <person name="Sussman M.R."/>
        </authorList>
    </citation>
    <scope>NUCLEOTIDE SEQUENCE [LARGE SCALE GENOMIC DNA]</scope>
</reference>
<dbReference type="InterPro" id="IPR040354">
    <property type="entry name" value="TCTN1-3"/>
</dbReference>
<reference evidence="3" key="2">
    <citation type="journal article" date="2017" name="Sci. Adv.">
        <title>A tail of two voltages: Proteomic comparison of the three electric organs of the electric eel.</title>
        <authorList>
            <person name="Traeger L.L."/>
            <person name="Sabat G."/>
            <person name="Barrett-Wilt G.A."/>
            <person name="Wells G.B."/>
            <person name="Sussman M.R."/>
        </authorList>
    </citation>
    <scope>NUCLEOTIDE SEQUENCE [LARGE SCALE GENOMIC DNA]</scope>
</reference>
<dbReference type="Proteomes" id="UP000314983">
    <property type="component" value="Chromosome 17"/>
</dbReference>
<protein>
    <submittedName>
        <fullName evidence="2">Uncharacterized protein</fullName>
    </submittedName>
</protein>
<dbReference type="AlphaFoldDB" id="A0A4W4HJR0"/>
<evidence type="ECO:0000313" key="3">
    <source>
        <dbReference type="Proteomes" id="UP000314983"/>
    </source>
</evidence>